<dbReference type="AlphaFoldDB" id="A0AAQ4E164"/>
<accession>A0AAQ4E164</accession>
<proteinExistence type="inferred from homology"/>
<dbReference type="PANTHER" id="PTHR11783">
    <property type="entry name" value="SULFOTRANSFERASE SULT"/>
    <property type="match status" value="1"/>
</dbReference>
<protein>
    <recommendedName>
        <fullName evidence="3">Sulfotransferase domain-containing protein</fullName>
    </recommendedName>
</protein>
<dbReference type="GO" id="GO:0008146">
    <property type="term" value="F:sulfotransferase activity"/>
    <property type="evidence" value="ECO:0007669"/>
    <property type="project" value="InterPro"/>
</dbReference>
<evidence type="ECO:0000313" key="5">
    <source>
        <dbReference type="Proteomes" id="UP001321473"/>
    </source>
</evidence>
<comment type="similarity">
    <text evidence="1">Belongs to the sulfotransferase 1 family.</text>
</comment>
<dbReference type="Proteomes" id="UP001321473">
    <property type="component" value="Unassembled WGS sequence"/>
</dbReference>
<evidence type="ECO:0000259" key="3">
    <source>
        <dbReference type="Pfam" id="PF00685"/>
    </source>
</evidence>
<feature type="domain" description="Sulfotransferase" evidence="3">
    <location>
        <begin position="37"/>
        <end position="291"/>
    </location>
</feature>
<organism evidence="4 5">
    <name type="scientific">Amblyomma americanum</name>
    <name type="common">Lone star tick</name>
    <dbReference type="NCBI Taxonomy" id="6943"/>
    <lineage>
        <taxon>Eukaryota</taxon>
        <taxon>Metazoa</taxon>
        <taxon>Ecdysozoa</taxon>
        <taxon>Arthropoda</taxon>
        <taxon>Chelicerata</taxon>
        <taxon>Arachnida</taxon>
        <taxon>Acari</taxon>
        <taxon>Parasitiformes</taxon>
        <taxon>Ixodida</taxon>
        <taxon>Ixodoidea</taxon>
        <taxon>Ixodidae</taxon>
        <taxon>Amblyomminae</taxon>
        <taxon>Amblyomma</taxon>
    </lineage>
</organism>
<dbReference type="Pfam" id="PF00685">
    <property type="entry name" value="Sulfotransfer_1"/>
    <property type="match status" value="1"/>
</dbReference>
<name>A0AAQ4E164_AMBAM</name>
<dbReference type="InterPro" id="IPR027417">
    <property type="entry name" value="P-loop_NTPase"/>
</dbReference>
<gene>
    <name evidence="4" type="ORF">V5799_015080</name>
</gene>
<evidence type="ECO:0000256" key="2">
    <source>
        <dbReference type="ARBA" id="ARBA00022679"/>
    </source>
</evidence>
<dbReference type="InterPro" id="IPR000863">
    <property type="entry name" value="Sulfotransferase_dom"/>
</dbReference>
<keyword evidence="5" id="KW-1185">Reference proteome</keyword>
<comment type="caution">
    <text evidence="4">The sequence shown here is derived from an EMBL/GenBank/DDBJ whole genome shotgun (WGS) entry which is preliminary data.</text>
</comment>
<reference evidence="4 5" key="1">
    <citation type="journal article" date="2023" name="Arcadia Sci">
        <title>De novo assembly of a long-read Amblyomma americanum tick genome.</title>
        <authorList>
            <person name="Chou S."/>
            <person name="Poskanzer K.E."/>
            <person name="Rollins M."/>
            <person name="Thuy-Boun P.S."/>
        </authorList>
    </citation>
    <scope>NUCLEOTIDE SEQUENCE [LARGE SCALE GENOMIC DNA]</scope>
    <source>
        <strain evidence="4">F_SG_1</strain>
        <tissue evidence="4">Salivary glands</tissue>
    </source>
</reference>
<keyword evidence="2" id="KW-0808">Transferase</keyword>
<evidence type="ECO:0000256" key="1">
    <source>
        <dbReference type="ARBA" id="ARBA00005771"/>
    </source>
</evidence>
<dbReference type="Gene3D" id="3.40.50.300">
    <property type="entry name" value="P-loop containing nucleotide triphosphate hydrolases"/>
    <property type="match status" value="1"/>
</dbReference>
<dbReference type="SUPFAM" id="SSF52540">
    <property type="entry name" value="P-loop containing nucleoside triphosphate hydrolases"/>
    <property type="match status" value="1"/>
</dbReference>
<dbReference type="EMBL" id="JARKHS020023914">
    <property type="protein sequence ID" value="KAK8768454.1"/>
    <property type="molecule type" value="Genomic_DNA"/>
</dbReference>
<sequence>MQRRKPKYQIIDGVPRCLSINPEILRENLKFQARKGDVVQSNFPKSGTHWVQYITQLILREGEPVTTHEELSREWRFLEYMDIKDWKSTLPLRTFTTHLPLTKDMLTKEGKYVYVARNPWDVCVSFYKMASNLSNFDFQDGTFEEFVDVFVNGNFGYGDYFEHVASGYALREEPNVFFITYEELKKDTLEGILRLARFLGERYGNALQENDKLLEQLLDRSKPEYMRSVVVLNLSENASPHWEDLVSRTKPTCKEGYEGDKNRYAFVRTATVGGWKEYFTPELLRRMESRICEAEKSSSFMNLWTDIRAETLQAASKGC</sequence>
<evidence type="ECO:0000313" key="4">
    <source>
        <dbReference type="EMBL" id="KAK8768454.1"/>
    </source>
</evidence>